<evidence type="ECO:0000259" key="2">
    <source>
        <dbReference type="Pfam" id="PF15447"/>
    </source>
</evidence>
<feature type="domain" description="Plasmodium falciparum erythrocyte membrane protein-1 N-terminal segment" evidence="2">
    <location>
        <begin position="19"/>
        <end position="53"/>
    </location>
</feature>
<accession>A0A024VW78</accession>
<dbReference type="InterPro" id="IPR029210">
    <property type="entry name" value="PfEMP1_NTS"/>
</dbReference>
<dbReference type="EMBL" id="KI926973">
    <property type="protein sequence ID" value="ETW32944.1"/>
    <property type="molecule type" value="Genomic_DNA"/>
</dbReference>
<dbReference type="AlphaFoldDB" id="A0A024VW78"/>
<dbReference type="InterPro" id="IPR008602">
    <property type="entry name" value="Duffy-antigen-binding"/>
</dbReference>
<name>A0A024VW78_PLAFA</name>
<proteinExistence type="predicted"/>
<evidence type="ECO:0000313" key="3">
    <source>
        <dbReference type="EMBL" id="ETW32944.1"/>
    </source>
</evidence>
<dbReference type="Pfam" id="PF05424">
    <property type="entry name" value="Duffy_binding"/>
    <property type="match status" value="1"/>
</dbReference>
<evidence type="ECO:0000259" key="1">
    <source>
        <dbReference type="Pfam" id="PF05424"/>
    </source>
</evidence>
<dbReference type="Proteomes" id="UP000030708">
    <property type="component" value="Unassembled WGS sequence"/>
</dbReference>
<feature type="domain" description="Duffy-antigen binding" evidence="1">
    <location>
        <begin position="119"/>
        <end position="151"/>
    </location>
</feature>
<reference evidence="3 4" key="2">
    <citation type="submission" date="2013-02" db="EMBL/GenBank/DDBJ databases">
        <title>The Genome Sequence of Plasmodium falciparum Tanzania (2000708).</title>
        <authorList>
            <consortium name="The Broad Institute Genome Sequencing Platform"/>
            <consortium name="The Broad Institute Genome Sequencing Center for Infectious Disease"/>
            <person name="Neafsey D."/>
            <person name="Cheeseman I."/>
            <person name="Volkman S."/>
            <person name="Adams J."/>
            <person name="Walker B."/>
            <person name="Young S.K."/>
            <person name="Zeng Q."/>
            <person name="Gargeya S."/>
            <person name="Fitzgerald M."/>
            <person name="Haas B."/>
            <person name="Abouelleil A."/>
            <person name="Alvarado L."/>
            <person name="Arachchi H.M."/>
            <person name="Berlin A.M."/>
            <person name="Chapman S.B."/>
            <person name="Dewar J."/>
            <person name="Goldberg J."/>
            <person name="Griggs A."/>
            <person name="Gujja S."/>
            <person name="Hansen M."/>
            <person name="Howarth C."/>
            <person name="Imamovic A."/>
            <person name="Larimer J."/>
            <person name="McCowan C."/>
            <person name="Murphy C."/>
            <person name="Neiman D."/>
            <person name="Pearson M."/>
            <person name="Priest M."/>
            <person name="Roberts A."/>
            <person name="Saif S."/>
            <person name="Shea T."/>
            <person name="Sisk P."/>
            <person name="Sykes S."/>
            <person name="Wortman J."/>
            <person name="Nusbaum C."/>
            <person name="Birren B."/>
        </authorList>
    </citation>
    <scope>NUCLEOTIDE SEQUENCE [LARGE SCALE GENOMIC DNA]</scope>
    <source>
        <strain evidence="4">Tanzania (2000708)</strain>
    </source>
</reference>
<sequence>MANPVSGGGGKDDYKDATDAKDLLDRIGEKIQDIAHKAAVDRSGNALHGLWSNVTYPNDRNRTGSTPSNPCLFNYQYHTNVTDGHNDPCGNRPDVRFSDIYGGQCTDSKIKGNRDDKVGACAPFRRLFLCDQNLSYMKENKIDNTHNLLLEHEVLQI</sequence>
<evidence type="ECO:0000313" key="4">
    <source>
        <dbReference type="Proteomes" id="UP000030708"/>
    </source>
</evidence>
<dbReference type="Pfam" id="PF15447">
    <property type="entry name" value="NTS"/>
    <property type="match status" value="1"/>
</dbReference>
<dbReference type="SUPFAM" id="SSF140924">
    <property type="entry name" value="Duffy binding domain-like"/>
    <property type="match status" value="1"/>
</dbReference>
<dbReference type="GO" id="GO:0016020">
    <property type="term" value="C:membrane"/>
    <property type="evidence" value="ECO:0007669"/>
    <property type="project" value="InterPro"/>
</dbReference>
<organism evidence="3 4">
    <name type="scientific">Plasmodium falciparum Tanzania</name>
    <name type="common">2000708</name>
    <dbReference type="NCBI Taxonomy" id="1036725"/>
    <lineage>
        <taxon>Eukaryota</taxon>
        <taxon>Sar</taxon>
        <taxon>Alveolata</taxon>
        <taxon>Apicomplexa</taxon>
        <taxon>Aconoidasida</taxon>
        <taxon>Haemosporida</taxon>
        <taxon>Plasmodiidae</taxon>
        <taxon>Plasmodium</taxon>
        <taxon>Plasmodium (Laverania)</taxon>
    </lineage>
</organism>
<protein>
    <submittedName>
        <fullName evidence="3">Uncharacterized protein</fullName>
    </submittedName>
</protein>
<dbReference type="GO" id="GO:0046789">
    <property type="term" value="F:host cell surface receptor binding"/>
    <property type="evidence" value="ECO:0007669"/>
    <property type="project" value="InterPro"/>
</dbReference>
<reference evidence="3 4" key="1">
    <citation type="submission" date="2013-02" db="EMBL/GenBank/DDBJ databases">
        <title>The Genome Annotation of Plasmodium falciparum Tanzania (2000708).</title>
        <authorList>
            <consortium name="The Broad Institute Genome Sequencing Platform"/>
            <consortium name="The Broad Institute Genome Sequencing Center for Infectious Disease"/>
            <person name="Neafsey D."/>
            <person name="Hoffman S."/>
            <person name="Volkman S."/>
            <person name="Rosenthal P."/>
            <person name="Walker B."/>
            <person name="Young S.K."/>
            <person name="Zeng Q."/>
            <person name="Gargeya S."/>
            <person name="Fitzgerald M."/>
            <person name="Haas B."/>
            <person name="Abouelleil A."/>
            <person name="Allen A.W."/>
            <person name="Alvarado L."/>
            <person name="Arachchi H.M."/>
            <person name="Berlin A.M."/>
            <person name="Chapman S.B."/>
            <person name="Gainer-Dewar J."/>
            <person name="Goldberg J."/>
            <person name="Griggs A."/>
            <person name="Gujja S."/>
            <person name="Hansen M."/>
            <person name="Howarth C."/>
            <person name="Imamovic A."/>
            <person name="Ireland A."/>
            <person name="Larimer J."/>
            <person name="McCowan C."/>
            <person name="Murphy C."/>
            <person name="Pearson M."/>
            <person name="Poon T.W."/>
            <person name="Priest M."/>
            <person name="Roberts A."/>
            <person name="Saif S."/>
            <person name="Shea T."/>
            <person name="Sisk P."/>
            <person name="Sykes S."/>
            <person name="Wortman J."/>
            <person name="Nusbaum C."/>
            <person name="Birren B."/>
        </authorList>
    </citation>
    <scope>NUCLEOTIDE SEQUENCE [LARGE SCALE GENOMIC DNA]</scope>
    <source>
        <strain evidence="4">Tanzania (2000708)</strain>
    </source>
</reference>
<gene>
    <name evidence="3" type="ORF">PFTANZ_06337</name>
</gene>